<accession>A0A067R597</accession>
<evidence type="ECO:0000259" key="2">
    <source>
        <dbReference type="PROSITE" id="PS50191"/>
    </source>
</evidence>
<feature type="domain" description="CRAL-TRIO" evidence="2">
    <location>
        <begin position="95"/>
        <end position="258"/>
    </location>
</feature>
<evidence type="ECO:0000313" key="3">
    <source>
        <dbReference type="EMBL" id="KDR18335.1"/>
    </source>
</evidence>
<dbReference type="PRINTS" id="PR00180">
    <property type="entry name" value="CRETINALDHBP"/>
</dbReference>
<dbReference type="SMART" id="SM00516">
    <property type="entry name" value="SEC14"/>
    <property type="match status" value="1"/>
</dbReference>
<dbReference type="SUPFAM" id="SSF52087">
    <property type="entry name" value="CRAL/TRIO domain"/>
    <property type="match status" value="1"/>
</dbReference>
<dbReference type="PANTHER" id="PTHR10174:SF226">
    <property type="entry name" value="CLAVESIN-1-LIKE PROTEIN"/>
    <property type="match status" value="1"/>
</dbReference>
<dbReference type="PROSITE" id="PS50191">
    <property type="entry name" value="CRAL_TRIO"/>
    <property type="match status" value="1"/>
</dbReference>
<dbReference type="AlphaFoldDB" id="A0A067R597"/>
<dbReference type="InterPro" id="IPR036273">
    <property type="entry name" value="CRAL/TRIO_N_dom_sf"/>
</dbReference>
<dbReference type="InterPro" id="IPR001251">
    <property type="entry name" value="CRAL-TRIO_dom"/>
</dbReference>
<evidence type="ECO:0000313" key="4">
    <source>
        <dbReference type="Proteomes" id="UP000027135"/>
    </source>
</evidence>
<dbReference type="Gene3D" id="3.40.525.10">
    <property type="entry name" value="CRAL-TRIO lipid binding domain"/>
    <property type="match status" value="1"/>
</dbReference>
<name>A0A067R597_ZOONE</name>
<sequence length="317" mass="37296">MTTKEARKKPEDKPKSLQNKTNEDKDKFEVQKCIERLRELLEGEENLKVRLDDKFLLRYLRWVDFDPDLAFTKIKDIYKFRSETKEWHCSKQPSEYATVIEMNAQVLLGNRDSRGRRVYLVKVGNIDCTNKDVTIHTINYVDDMWLEVAMEEEETQKNGLAIIIDMEGYSWKLFRWLTPQNIRICSRKFYNLTFREIDIHVVNTSSLLDTVVSILYPILGQRIKQHIHFHGQDWASLHKFITPDILPQEYGGHIPQIDFAKAHQYLFDNEEKLMGGTAIALICAECHRLHAERTGWESGRYAMRGTASRCPHRQEDC</sequence>
<dbReference type="eggNOG" id="KOG1471">
    <property type="taxonomic scope" value="Eukaryota"/>
</dbReference>
<dbReference type="Proteomes" id="UP000027135">
    <property type="component" value="Unassembled WGS sequence"/>
</dbReference>
<organism evidence="3 4">
    <name type="scientific">Zootermopsis nevadensis</name>
    <name type="common">Dampwood termite</name>
    <dbReference type="NCBI Taxonomy" id="136037"/>
    <lineage>
        <taxon>Eukaryota</taxon>
        <taxon>Metazoa</taxon>
        <taxon>Ecdysozoa</taxon>
        <taxon>Arthropoda</taxon>
        <taxon>Hexapoda</taxon>
        <taxon>Insecta</taxon>
        <taxon>Pterygota</taxon>
        <taxon>Neoptera</taxon>
        <taxon>Polyneoptera</taxon>
        <taxon>Dictyoptera</taxon>
        <taxon>Blattodea</taxon>
        <taxon>Blattoidea</taxon>
        <taxon>Termitoidae</taxon>
        <taxon>Termopsidae</taxon>
        <taxon>Zootermopsis</taxon>
    </lineage>
</organism>
<dbReference type="InParanoid" id="A0A067R597"/>
<dbReference type="CDD" id="cd00170">
    <property type="entry name" value="SEC14"/>
    <property type="match status" value="1"/>
</dbReference>
<dbReference type="GO" id="GO:0016020">
    <property type="term" value="C:membrane"/>
    <property type="evidence" value="ECO:0007669"/>
    <property type="project" value="TreeGrafter"/>
</dbReference>
<gene>
    <name evidence="3" type="ORF">L798_07216</name>
</gene>
<dbReference type="EMBL" id="KK852692">
    <property type="protein sequence ID" value="KDR18335.1"/>
    <property type="molecule type" value="Genomic_DNA"/>
</dbReference>
<dbReference type="InterPro" id="IPR036865">
    <property type="entry name" value="CRAL-TRIO_dom_sf"/>
</dbReference>
<keyword evidence="4" id="KW-1185">Reference proteome</keyword>
<dbReference type="SUPFAM" id="SSF46938">
    <property type="entry name" value="CRAL/TRIO N-terminal domain"/>
    <property type="match status" value="1"/>
</dbReference>
<dbReference type="Gene3D" id="1.20.5.1200">
    <property type="entry name" value="Alpha-tocopherol transfer"/>
    <property type="match status" value="1"/>
</dbReference>
<dbReference type="Gene3D" id="1.10.8.20">
    <property type="entry name" value="N-terminal domain of phosphatidylinositol transfer protein sec14p"/>
    <property type="match status" value="1"/>
</dbReference>
<dbReference type="OMA" id="QNIRICS"/>
<feature type="region of interest" description="Disordered" evidence="1">
    <location>
        <begin position="1"/>
        <end position="24"/>
    </location>
</feature>
<protein>
    <submittedName>
        <fullName evidence="3">Alpha-tocopherol transfer protein</fullName>
    </submittedName>
</protein>
<reference evidence="3 4" key="1">
    <citation type="journal article" date="2014" name="Nat. Commun.">
        <title>Molecular traces of alternative social organization in a termite genome.</title>
        <authorList>
            <person name="Terrapon N."/>
            <person name="Li C."/>
            <person name="Robertson H.M."/>
            <person name="Ji L."/>
            <person name="Meng X."/>
            <person name="Booth W."/>
            <person name="Chen Z."/>
            <person name="Childers C.P."/>
            <person name="Glastad K.M."/>
            <person name="Gokhale K."/>
            <person name="Gowin J."/>
            <person name="Gronenberg W."/>
            <person name="Hermansen R.A."/>
            <person name="Hu H."/>
            <person name="Hunt B.G."/>
            <person name="Huylmans A.K."/>
            <person name="Khalil S.M."/>
            <person name="Mitchell R.D."/>
            <person name="Munoz-Torres M.C."/>
            <person name="Mustard J.A."/>
            <person name="Pan H."/>
            <person name="Reese J.T."/>
            <person name="Scharf M.E."/>
            <person name="Sun F."/>
            <person name="Vogel H."/>
            <person name="Xiao J."/>
            <person name="Yang W."/>
            <person name="Yang Z."/>
            <person name="Yang Z."/>
            <person name="Zhou J."/>
            <person name="Zhu J."/>
            <person name="Brent C.S."/>
            <person name="Elsik C.G."/>
            <person name="Goodisman M.A."/>
            <person name="Liberles D.A."/>
            <person name="Roe R.M."/>
            <person name="Vargo E.L."/>
            <person name="Vilcinskas A."/>
            <person name="Wang J."/>
            <person name="Bornberg-Bauer E."/>
            <person name="Korb J."/>
            <person name="Zhang G."/>
            <person name="Liebig J."/>
        </authorList>
    </citation>
    <scope>NUCLEOTIDE SEQUENCE [LARGE SCALE GENOMIC DNA]</scope>
    <source>
        <tissue evidence="3">Whole organism</tissue>
    </source>
</reference>
<proteinExistence type="predicted"/>
<dbReference type="PANTHER" id="PTHR10174">
    <property type="entry name" value="ALPHA-TOCOPHEROL TRANSFER PROTEIN-RELATED"/>
    <property type="match status" value="1"/>
</dbReference>
<dbReference type="GO" id="GO:1902936">
    <property type="term" value="F:phosphatidylinositol bisphosphate binding"/>
    <property type="evidence" value="ECO:0007669"/>
    <property type="project" value="TreeGrafter"/>
</dbReference>
<evidence type="ECO:0000256" key="1">
    <source>
        <dbReference type="SAM" id="MobiDB-lite"/>
    </source>
</evidence>
<dbReference type="Pfam" id="PF00650">
    <property type="entry name" value="CRAL_TRIO"/>
    <property type="match status" value="1"/>
</dbReference>